<dbReference type="Pfam" id="PF10536">
    <property type="entry name" value="PMD"/>
    <property type="match status" value="1"/>
</dbReference>
<dbReference type="InterPro" id="IPR019557">
    <property type="entry name" value="AminoTfrase-like_pln_mobile"/>
</dbReference>
<dbReference type="InterPro" id="IPR044824">
    <property type="entry name" value="MAIN-like"/>
</dbReference>
<dbReference type="GO" id="GO:0010073">
    <property type="term" value="P:meristem maintenance"/>
    <property type="evidence" value="ECO:0007669"/>
    <property type="project" value="InterPro"/>
</dbReference>
<proteinExistence type="predicted"/>
<evidence type="ECO:0000313" key="2">
    <source>
        <dbReference type="EMBL" id="KYP35560.1"/>
    </source>
</evidence>
<accession>A0A151QZ19</accession>
<dbReference type="EMBL" id="KQ484358">
    <property type="protein sequence ID" value="KYP35560.1"/>
    <property type="molecule type" value="Genomic_DNA"/>
</dbReference>
<reference evidence="2" key="1">
    <citation type="journal article" date="2012" name="Nat. Biotechnol.">
        <title>Draft genome sequence of pigeonpea (Cajanus cajan), an orphan legume crop of resource-poor farmers.</title>
        <authorList>
            <person name="Varshney R.K."/>
            <person name="Chen W."/>
            <person name="Li Y."/>
            <person name="Bharti A.K."/>
            <person name="Saxena R.K."/>
            <person name="Schlueter J.A."/>
            <person name="Donoghue M.T."/>
            <person name="Azam S."/>
            <person name="Fan G."/>
            <person name="Whaley A.M."/>
            <person name="Farmer A.D."/>
            <person name="Sheridan J."/>
            <person name="Iwata A."/>
            <person name="Tuteja R."/>
            <person name="Penmetsa R.V."/>
            <person name="Wu W."/>
            <person name="Upadhyaya H.D."/>
            <person name="Yang S.P."/>
            <person name="Shah T."/>
            <person name="Saxena K.B."/>
            <person name="Michael T."/>
            <person name="McCombie W.R."/>
            <person name="Yang B."/>
            <person name="Zhang G."/>
            <person name="Yang H."/>
            <person name="Wang J."/>
            <person name="Spillane C."/>
            <person name="Cook D.R."/>
            <person name="May G.D."/>
            <person name="Xu X."/>
            <person name="Jackson S.A."/>
        </authorList>
    </citation>
    <scope>NUCLEOTIDE SEQUENCE [LARGE SCALE GENOMIC DNA]</scope>
</reference>
<name>A0A151QZ19_CAJCA</name>
<dbReference type="Gramene" id="C.cajan_43795.t">
    <property type="protein sequence ID" value="C.cajan_43795.t.cds1"/>
    <property type="gene ID" value="C.cajan_43795"/>
</dbReference>
<sequence length="127" mass="14637">MKLENVALQLGLRVDGRAVTRPICLDWEKLCEGLIGVVPSIGMQKGSIIKLVWFREILNEELPNEPTQLQLQSYCRSYIIYLTGGVMLLNKSANRVHLMFLNLLIDFDTIRIVGVQHVWQHYIERCV</sequence>
<dbReference type="PANTHER" id="PTHR46033">
    <property type="entry name" value="PROTEIN MAIN-LIKE 2"/>
    <property type="match status" value="1"/>
</dbReference>
<organism evidence="2 3">
    <name type="scientific">Cajanus cajan</name>
    <name type="common">Pigeon pea</name>
    <name type="synonym">Cajanus indicus</name>
    <dbReference type="NCBI Taxonomy" id="3821"/>
    <lineage>
        <taxon>Eukaryota</taxon>
        <taxon>Viridiplantae</taxon>
        <taxon>Streptophyta</taxon>
        <taxon>Embryophyta</taxon>
        <taxon>Tracheophyta</taxon>
        <taxon>Spermatophyta</taxon>
        <taxon>Magnoliopsida</taxon>
        <taxon>eudicotyledons</taxon>
        <taxon>Gunneridae</taxon>
        <taxon>Pentapetalae</taxon>
        <taxon>rosids</taxon>
        <taxon>fabids</taxon>
        <taxon>Fabales</taxon>
        <taxon>Fabaceae</taxon>
        <taxon>Papilionoideae</taxon>
        <taxon>50 kb inversion clade</taxon>
        <taxon>NPAAA clade</taxon>
        <taxon>indigoferoid/millettioid clade</taxon>
        <taxon>Phaseoleae</taxon>
        <taxon>Cajanus</taxon>
    </lineage>
</organism>
<evidence type="ECO:0000313" key="3">
    <source>
        <dbReference type="Proteomes" id="UP000075243"/>
    </source>
</evidence>
<feature type="domain" description="Aminotransferase-like plant mobile" evidence="1">
    <location>
        <begin position="3"/>
        <end position="110"/>
    </location>
</feature>
<dbReference type="AlphaFoldDB" id="A0A151QZ19"/>
<gene>
    <name evidence="2" type="ORF">KK1_043395</name>
</gene>
<evidence type="ECO:0000259" key="1">
    <source>
        <dbReference type="Pfam" id="PF10536"/>
    </source>
</evidence>
<dbReference type="PANTHER" id="PTHR46033:SF8">
    <property type="entry name" value="PROTEIN MAINTENANCE OF MERISTEMS-LIKE"/>
    <property type="match status" value="1"/>
</dbReference>
<protein>
    <submittedName>
        <fullName evidence="2">Serine/threonine protein phosphatase 7 long form isogeny</fullName>
    </submittedName>
</protein>
<keyword evidence="3" id="KW-1185">Reference proteome</keyword>
<dbReference type="Proteomes" id="UP000075243">
    <property type="component" value="Unassembled WGS sequence"/>
</dbReference>